<protein>
    <submittedName>
        <fullName evidence="2">Uncharacterized protein</fullName>
    </submittedName>
</protein>
<keyword evidence="3" id="KW-1185">Reference proteome</keyword>
<evidence type="ECO:0000313" key="2">
    <source>
        <dbReference type="EMBL" id="KAF8891613.1"/>
    </source>
</evidence>
<dbReference type="EMBL" id="JADNYJ010000071">
    <property type="protein sequence ID" value="KAF8891613.1"/>
    <property type="molecule type" value="Genomic_DNA"/>
</dbReference>
<reference evidence="2" key="1">
    <citation type="submission" date="2020-11" db="EMBL/GenBank/DDBJ databases">
        <authorList>
            <consortium name="DOE Joint Genome Institute"/>
            <person name="Ahrendt S."/>
            <person name="Riley R."/>
            <person name="Andreopoulos W."/>
            <person name="LaButti K."/>
            <person name="Pangilinan J."/>
            <person name="Ruiz-duenas F.J."/>
            <person name="Barrasa J.M."/>
            <person name="Sanchez-Garcia M."/>
            <person name="Camarero S."/>
            <person name="Miyauchi S."/>
            <person name="Serrano A."/>
            <person name="Linde D."/>
            <person name="Babiker R."/>
            <person name="Drula E."/>
            <person name="Ayuso-Fernandez I."/>
            <person name="Pacheco R."/>
            <person name="Padilla G."/>
            <person name="Ferreira P."/>
            <person name="Barriuso J."/>
            <person name="Kellner H."/>
            <person name="Castanera R."/>
            <person name="Alfaro M."/>
            <person name="Ramirez L."/>
            <person name="Pisabarro A.G."/>
            <person name="Kuo A."/>
            <person name="Tritt A."/>
            <person name="Lipzen A."/>
            <person name="He G."/>
            <person name="Yan M."/>
            <person name="Ng V."/>
            <person name="Cullen D."/>
            <person name="Martin F."/>
            <person name="Rosso M.-N."/>
            <person name="Henrissat B."/>
            <person name="Hibbett D."/>
            <person name="Martinez A.T."/>
            <person name="Grigoriev I.V."/>
        </authorList>
    </citation>
    <scope>NUCLEOTIDE SEQUENCE</scope>
    <source>
        <strain evidence="2">AH 44721</strain>
    </source>
</reference>
<dbReference type="AlphaFoldDB" id="A0A9P5NJ51"/>
<feature type="compositionally biased region" description="Basic and acidic residues" evidence="1">
    <location>
        <begin position="132"/>
        <end position="147"/>
    </location>
</feature>
<feature type="region of interest" description="Disordered" evidence="1">
    <location>
        <begin position="1"/>
        <end position="184"/>
    </location>
</feature>
<name>A0A9P5NJ51_GYMJU</name>
<feature type="compositionally biased region" description="Polar residues" evidence="1">
    <location>
        <begin position="73"/>
        <end position="88"/>
    </location>
</feature>
<feature type="compositionally biased region" description="Basic residues" evidence="1">
    <location>
        <begin position="111"/>
        <end position="120"/>
    </location>
</feature>
<feature type="compositionally biased region" description="Polar residues" evidence="1">
    <location>
        <begin position="1"/>
        <end position="11"/>
    </location>
</feature>
<comment type="caution">
    <text evidence="2">The sequence shown here is derived from an EMBL/GenBank/DDBJ whole genome shotgun (WGS) entry which is preliminary data.</text>
</comment>
<feature type="compositionally biased region" description="Basic and acidic residues" evidence="1">
    <location>
        <begin position="156"/>
        <end position="184"/>
    </location>
</feature>
<evidence type="ECO:0000313" key="3">
    <source>
        <dbReference type="Proteomes" id="UP000724874"/>
    </source>
</evidence>
<dbReference type="OrthoDB" id="3069793at2759"/>
<organism evidence="2 3">
    <name type="scientific">Gymnopilus junonius</name>
    <name type="common">Spectacular rustgill mushroom</name>
    <name type="synonym">Gymnopilus spectabilis subsp. junonius</name>
    <dbReference type="NCBI Taxonomy" id="109634"/>
    <lineage>
        <taxon>Eukaryota</taxon>
        <taxon>Fungi</taxon>
        <taxon>Dikarya</taxon>
        <taxon>Basidiomycota</taxon>
        <taxon>Agaricomycotina</taxon>
        <taxon>Agaricomycetes</taxon>
        <taxon>Agaricomycetidae</taxon>
        <taxon>Agaricales</taxon>
        <taxon>Agaricineae</taxon>
        <taxon>Hymenogastraceae</taxon>
        <taxon>Gymnopilus</taxon>
    </lineage>
</organism>
<proteinExistence type="predicted"/>
<sequence>MDTYDPSQYPNAQWAGSGAGAPFDIQPSQYGGGYAATDPAYLGRSSSLGRHRGRSLHRQQGYYPQENGYGTPGYSQPYGSGVTPQMYPTQYLDGDLPPLEEYYDQPPPRPLSRRSSRSRGRYNSQHYPQNYDYDRYYDDDYNRDHYSSRHSRRRHSYDYDDARSHRSYSDRSYSDRTYSDDPYRSYRDYNTYGQYAQPYSTVYPSYGQPTVIHASRTHPTVVPLNGGAGGYVVVPAAGQQVQVVDNRPFLSRLFSPSTWGFGNNQYVPRKRKGYQYFY</sequence>
<evidence type="ECO:0000256" key="1">
    <source>
        <dbReference type="SAM" id="MobiDB-lite"/>
    </source>
</evidence>
<accession>A0A9P5NJ51</accession>
<dbReference type="Proteomes" id="UP000724874">
    <property type="component" value="Unassembled WGS sequence"/>
</dbReference>
<gene>
    <name evidence="2" type="ORF">CPB84DRAFT_1848904</name>
</gene>